<proteinExistence type="inferred from homology"/>
<evidence type="ECO:0000256" key="2">
    <source>
        <dbReference type="ARBA" id="ARBA00023015"/>
    </source>
</evidence>
<evidence type="ECO:0000313" key="8">
    <source>
        <dbReference type="EMBL" id="AZI56822.1"/>
    </source>
</evidence>
<name>A0A3G8ZHF7_9ACTN</name>
<organism evidence="8 9">
    <name type="scientific">Nakamurella antarctica</name>
    <dbReference type="NCBI Taxonomy" id="1902245"/>
    <lineage>
        <taxon>Bacteria</taxon>
        <taxon>Bacillati</taxon>
        <taxon>Actinomycetota</taxon>
        <taxon>Actinomycetes</taxon>
        <taxon>Nakamurellales</taxon>
        <taxon>Nakamurellaceae</taxon>
        <taxon>Nakamurella</taxon>
    </lineage>
</organism>
<keyword evidence="2" id="KW-0805">Transcription regulation</keyword>
<dbReference type="Pfam" id="PF08281">
    <property type="entry name" value="Sigma70_r4_2"/>
    <property type="match status" value="1"/>
</dbReference>
<dbReference type="InterPro" id="IPR014284">
    <property type="entry name" value="RNA_pol_sigma-70_dom"/>
</dbReference>
<reference evidence="8 9" key="1">
    <citation type="submission" date="2018-11" db="EMBL/GenBank/DDBJ databases">
        <authorList>
            <person name="Da X."/>
        </authorList>
    </citation>
    <scope>NUCLEOTIDE SEQUENCE [LARGE SCALE GENOMIC DNA]</scope>
    <source>
        <strain evidence="8 9">S14-144</strain>
    </source>
</reference>
<dbReference type="GO" id="GO:0006352">
    <property type="term" value="P:DNA-templated transcription initiation"/>
    <property type="evidence" value="ECO:0007669"/>
    <property type="project" value="InterPro"/>
</dbReference>
<feature type="region of interest" description="Disordered" evidence="5">
    <location>
        <begin position="38"/>
        <end position="62"/>
    </location>
</feature>
<dbReference type="OrthoDB" id="5518337at2"/>
<dbReference type="EMBL" id="CP034170">
    <property type="protein sequence ID" value="AZI56822.1"/>
    <property type="molecule type" value="Genomic_DNA"/>
</dbReference>
<dbReference type="PANTHER" id="PTHR43133:SF25">
    <property type="entry name" value="RNA POLYMERASE SIGMA FACTOR RFAY-RELATED"/>
    <property type="match status" value="1"/>
</dbReference>
<protein>
    <submittedName>
        <fullName evidence="8">Sigma-70 family RNA polymerase sigma factor</fullName>
    </submittedName>
</protein>
<sequence>MGNMVHPADTIEACAMWLRQRQSKILPVRPPEPFAVSHRDLPAETFPPETRTTSPVGGESTVGPRTLLVMGHNMPDSDAELWRRACSHDGQAFGQIYDRHRQAVFRHCQRRLESVAAAEDLVSMTFLEAWRKRGRVDLTTDSVLPWLLSLANYLIANYHRAAHRYRKFLARLPPAEDEPSAEAEAVASLSRIERASVVNGILDGLPVTDQQVLRLCDIEGLPREVVAKKLGLPLSTVKSRLARARGRARIAVSDSTSTEEASKGMNR</sequence>
<comment type="similarity">
    <text evidence="1">Belongs to the sigma-70 factor family. ECF subfamily.</text>
</comment>
<dbReference type="InterPro" id="IPR013325">
    <property type="entry name" value="RNA_pol_sigma_r2"/>
</dbReference>
<reference evidence="8 9" key="2">
    <citation type="submission" date="2018-12" db="EMBL/GenBank/DDBJ databases">
        <title>Nakamurella antarcticus sp. nov., isolated from Antarctica South Shetland Islands soil.</title>
        <authorList>
            <person name="Peng F."/>
        </authorList>
    </citation>
    <scope>NUCLEOTIDE SEQUENCE [LARGE SCALE GENOMIC DNA]</scope>
    <source>
        <strain evidence="8 9">S14-144</strain>
    </source>
</reference>
<dbReference type="Gene3D" id="1.10.1740.10">
    <property type="match status" value="1"/>
</dbReference>
<dbReference type="GO" id="GO:0016987">
    <property type="term" value="F:sigma factor activity"/>
    <property type="evidence" value="ECO:0007669"/>
    <property type="project" value="UniProtKB-KW"/>
</dbReference>
<dbReference type="Gene3D" id="1.10.10.10">
    <property type="entry name" value="Winged helix-like DNA-binding domain superfamily/Winged helix DNA-binding domain"/>
    <property type="match status" value="1"/>
</dbReference>
<dbReference type="InterPro" id="IPR013324">
    <property type="entry name" value="RNA_pol_sigma_r3/r4-like"/>
</dbReference>
<evidence type="ECO:0000256" key="3">
    <source>
        <dbReference type="ARBA" id="ARBA00023082"/>
    </source>
</evidence>
<dbReference type="AlphaFoldDB" id="A0A3G8ZHF7"/>
<accession>A0A3G8ZHF7</accession>
<evidence type="ECO:0000256" key="1">
    <source>
        <dbReference type="ARBA" id="ARBA00010641"/>
    </source>
</evidence>
<evidence type="ECO:0000256" key="4">
    <source>
        <dbReference type="ARBA" id="ARBA00023163"/>
    </source>
</evidence>
<dbReference type="SUPFAM" id="SSF88659">
    <property type="entry name" value="Sigma3 and sigma4 domains of RNA polymerase sigma factors"/>
    <property type="match status" value="1"/>
</dbReference>
<dbReference type="KEGG" id="nak:EH165_00190"/>
<dbReference type="PANTHER" id="PTHR43133">
    <property type="entry name" value="RNA POLYMERASE ECF-TYPE SIGMA FACTO"/>
    <property type="match status" value="1"/>
</dbReference>
<feature type="domain" description="RNA polymerase sigma factor 70 region 4 type 2" evidence="7">
    <location>
        <begin position="201"/>
        <end position="245"/>
    </location>
</feature>
<dbReference type="Proteomes" id="UP000268084">
    <property type="component" value="Chromosome"/>
</dbReference>
<gene>
    <name evidence="8" type="ORF">EH165_00190</name>
</gene>
<keyword evidence="3" id="KW-0731">Sigma factor</keyword>
<dbReference type="SUPFAM" id="SSF88946">
    <property type="entry name" value="Sigma2 domain of RNA polymerase sigma factors"/>
    <property type="match status" value="1"/>
</dbReference>
<dbReference type="GO" id="GO:0003677">
    <property type="term" value="F:DNA binding"/>
    <property type="evidence" value="ECO:0007669"/>
    <property type="project" value="InterPro"/>
</dbReference>
<evidence type="ECO:0000313" key="9">
    <source>
        <dbReference type="Proteomes" id="UP000268084"/>
    </source>
</evidence>
<dbReference type="NCBIfam" id="TIGR02937">
    <property type="entry name" value="sigma70-ECF"/>
    <property type="match status" value="1"/>
</dbReference>
<feature type="domain" description="RNA polymerase sigma-70 region 2" evidence="6">
    <location>
        <begin position="96"/>
        <end position="164"/>
    </location>
</feature>
<dbReference type="Pfam" id="PF04542">
    <property type="entry name" value="Sigma70_r2"/>
    <property type="match status" value="1"/>
</dbReference>
<keyword evidence="9" id="KW-1185">Reference proteome</keyword>
<evidence type="ECO:0000259" key="6">
    <source>
        <dbReference type="Pfam" id="PF04542"/>
    </source>
</evidence>
<evidence type="ECO:0000256" key="5">
    <source>
        <dbReference type="SAM" id="MobiDB-lite"/>
    </source>
</evidence>
<dbReference type="InterPro" id="IPR013249">
    <property type="entry name" value="RNA_pol_sigma70_r4_t2"/>
</dbReference>
<keyword evidence="4" id="KW-0804">Transcription</keyword>
<dbReference type="InterPro" id="IPR039425">
    <property type="entry name" value="RNA_pol_sigma-70-like"/>
</dbReference>
<dbReference type="InterPro" id="IPR007627">
    <property type="entry name" value="RNA_pol_sigma70_r2"/>
</dbReference>
<evidence type="ECO:0000259" key="7">
    <source>
        <dbReference type="Pfam" id="PF08281"/>
    </source>
</evidence>
<dbReference type="InterPro" id="IPR036388">
    <property type="entry name" value="WH-like_DNA-bd_sf"/>
</dbReference>